<evidence type="ECO:0000259" key="2">
    <source>
        <dbReference type="PROSITE" id="PS00028"/>
    </source>
</evidence>
<feature type="region of interest" description="Disordered" evidence="1">
    <location>
        <begin position="157"/>
        <end position="242"/>
    </location>
</feature>
<proteinExistence type="predicted"/>
<evidence type="ECO:0000313" key="3">
    <source>
        <dbReference type="EMBL" id="KAH8107758.1"/>
    </source>
</evidence>
<name>A0A8K0UYA4_9AGAR</name>
<gene>
    <name evidence="3" type="ORF">BXZ70DRAFT_9743</name>
</gene>
<organism evidence="3 4">
    <name type="scientific">Cristinia sonorae</name>
    <dbReference type="NCBI Taxonomy" id="1940300"/>
    <lineage>
        <taxon>Eukaryota</taxon>
        <taxon>Fungi</taxon>
        <taxon>Dikarya</taxon>
        <taxon>Basidiomycota</taxon>
        <taxon>Agaricomycotina</taxon>
        <taxon>Agaricomycetes</taxon>
        <taxon>Agaricomycetidae</taxon>
        <taxon>Agaricales</taxon>
        <taxon>Pleurotineae</taxon>
        <taxon>Stephanosporaceae</taxon>
        <taxon>Cristinia</taxon>
    </lineage>
</organism>
<dbReference type="InterPro" id="IPR013087">
    <property type="entry name" value="Znf_C2H2_type"/>
</dbReference>
<dbReference type="EMBL" id="JAEVFJ010000001">
    <property type="protein sequence ID" value="KAH8107758.1"/>
    <property type="molecule type" value="Genomic_DNA"/>
</dbReference>
<feature type="compositionally biased region" description="Basic and acidic residues" evidence="1">
    <location>
        <begin position="157"/>
        <end position="169"/>
    </location>
</feature>
<reference evidence="3" key="1">
    <citation type="journal article" date="2021" name="New Phytol.">
        <title>Evolutionary innovations through gain and loss of genes in the ectomycorrhizal Boletales.</title>
        <authorList>
            <person name="Wu G."/>
            <person name="Miyauchi S."/>
            <person name="Morin E."/>
            <person name="Kuo A."/>
            <person name="Drula E."/>
            <person name="Varga T."/>
            <person name="Kohler A."/>
            <person name="Feng B."/>
            <person name="Cao Y."/>
            <person name="Lipzen A."/>
            <person name="Daum C."/>
            <person name="Hundley H."/>
            <person name="Pangilinan J."/>
            <person name="Johnson J."/>
            <person name="Barry K."/>
            <person name="LaButti K."/>
            <person name="Ng V."/>
            <person name="Ahrendt S."/>
            <person name="Min B."/>
            <person name="Choi I.G."/>
            <person name="Park H."/>
            <person name="Plett J.M."/>
            <person name="Magnuson J."/>
            <person name="Spatafora J.W."/>
            <person name="Nagy L.G."/>
            <person name="Henrissat B."/>
            <person name="Grigoriev I.V."/>
            <person name="Yang Z.L."/>
            <person name="Xu J."/>
            <person name="Martin F.M."/>
        </authorList>
    </citation>
    <scope>NUCLEOTIDE SEQUENCE</scope>
    <source>
        <strain evidence="3">KKN 215</strain>
    </source>
</reference>
<feature type="compositionally biased region" description="Low complexity" evidence="1">
    <location>
        <begin position="182"/>
        <end position="197"/>
    </location>
</feature>
<feature type="region of interest" description="Disordered" evidence="1">
    <location>
        <begin position="116"/>
        <end position="136"/>
    </location>
</feature>
<keyword evidence="4" id="KW-1185">Reference proteome</keyword>
<feature type="domain" description="C2H2-type" evidence="2">
    <location>
        <begin position="272"/>
        <end position="294"/>
    </location>
</feature>
<comment type="caution">
    <text evidence="3">The sequence shown here is derived from an EMBL/GenBank/DDBJ whole genome shotgun (WGS) entry which is preliminary data.</text>
</comment>
<dbReference type="PROSITE" id="PS00028">
    <property type="entry name" value="ZINC_FINGER_C2H2_1"/>
    <property type="match status" value="1"/>
</dbReference>
<dbReference type="AlphaFoldDB" id="A0A8K0UYA4"/>
<evidence type="ECO:0000256" key="1">
    <source>
        <dbReference type="SAM" id="MobiDB-lite"/>
    </source>
</evidence>
<protein>
    <recommendedName>
        <fullName evidence="2">C2H2-type domain-containing protein</fullName>
    </recommendedName>
</protein>
<dbReference type="Proteomes" id="UP000813824">
    <property type="component" value="Unassembled WGS sequence"/>
</dbReference>
<accession>A0A8K0UYA4</accession>
<evidence type="ECO:0000313" key="4">
    <source>
        <dbReference type="Proteomes" id="UP000813824"/>
    </source>
</evidence>
<sequence>MSHNHMSNVDMTYTRTDLYAVRTGNIISASYHLGIGHCPPLAPNVCSLPYGCVSGCVHGPQLAHISLTPCIPSLRMSPQCLSFSQRHFVEQRVAVELSDTAFGTSPSLGPANAMAVPASWSERRRQEDNTTEVQTPHVKECRCHRCPYGRGITRADDSHRFQEVRETVRDSASSPSPPYSPDGPVLRSTSSSPTPSRFNSLAPYAGHRPTPTSPPPQLSAIFSPRVSPSSPSIASSSSGSRTFGCPMPECSNMRYTSYEEIYIHVVNAHKMCTNCNQRFSTVEEAWDHKYRMQH</sequence>
<feature type="compositionally biased region" description="Low complexity" evidence="1">
    <location>
        <begin position="223"/>
        <end position="240"/>
    </location>
</feature>